<dbReference type="InterPro" id="IPR022765">
    <property type="entry name" value="Dna2/Cas4_DUF83"/>
</dbReference>
<evidence type="ECO:0000256" key="13">
    <source>
        <dbReference type="RuleBase" id="RU365022"/>
    </source>
</evidence>
<evidence type="ECO:0000256" key="4">
    <source>
        <dbReference type="ARBA" id="ARBA00020049"/>
    </source>
</evidence>
<dbReference type="GO" id="GO:0051536">
    <property type="term" value="F:iron-sulfur cluster binding"/>
    <property type="evidence" value="ECO:0007669"/>
    <property type="project" value="UniProtKB-KW"/>
</dbReference>
<keyword evidence="5 13" id="KW-0540">Nuclease</keyword>
<dbReference type="Proteomes" id="UP000287224">
    <property type="component" value="Unassembled WGS sequence"/>
</dbReference>
<evidence type="ECO:0000256" key="3">
    <source>
        <dbReference type="ARBA" id="ARBA00012768"/>
    </source>
</evidence>
<evidence type="ECO:0000256" key="1">
    <source>
        <dbReference type="ARBA" id="ARBA00001966"/>
    </source>
</evidence>
<organism evidence="15 16">
    <name type="scientific">Dictyobacter aurantiacus</name>
    <dbReference type="NCBI Taxonomy" id="1936993"/>
    <lineage>
        <taxon>Bacteria</taxon>
        <taxon>Bacillati</taxon>
        <taxon>Chloroflexota</taxon>
        <taxon>Ktedonobacteria</taxon>
        <taxon>Ktedonobacterales</taxon>
        <taxon>Dictyobacteraceae</taxon>
        <taxon>Dictyobacter</taxon>
    </lineage>
</organism>
<comment type="function">
    <text evidence="13">CRISPR (clustered regularly interspaced short palindromic repeat) is an adaptive immune system that provides protection against mobile genetic elements (viruses, transposable elements and conjugative plasmids). CRISPR clusters contain sequences complementary to antecedent mobile elements and target invading nucleic acids. CRISPR clusters are transcribed and processed into CRISPR RNA (crRNA).</text>
</comment>
<evidence type="ECO:0000256" key="2">
    <source>
        <dbReference type="ARBA" id="ARBA00009189"/>
    </source>
</evidence>
<evidence type="ECO:0000256" key="8">
    <source>
        <dbReference type="ARBA" id="ARBA00022839"/>
    </source>
</evidence>
<keyword evidence="8 13" id="KW-0269">Exonuclease</keyword>
<dbReference type="NCBIfam" id="TIGR00372">
    <property type="entry name" value="cas4"/>
    <property type="match status" value="1"/>
</dbReference>
<dbReference type="AlphaFoldDB" id="A0A401ZR73"/>
<proteinExistence type="inferred from homology"/>
<gene>
    <name evidence="15" type="ORF">KDAU_66130</name>
</gene>
<evidence type="ECO:0000256" key="9">
    <source>
        <dbReference type="ARBA" id="ARBA00023004"/>
    </source>
</evidence>
<dbReference type="EMBL" id="BIFQ01000002">
    <property type="protein sequence ID" value="GCE09284.1"/>
    <property type="molecule type" value="Genomic_DNA"/>
</dbReference>
<dbReference type="EC" id="3.1.12.1" evidence="3 13"/>
<evidence type="ECO:0000313" key="16">
    <source>
        <dbReference type="Proteomes" id="UP000287224"/>
    </source>
</evidence>
<evidence type="ECO:0000313" key="15">
    <source>
        <dbReference type="EMBL" id="GCE09284.1"/>
    </source>
</evidence>
<dbReference type="GO" id="GO:0046872">
    <property type="term" value="F:metal ion binding"/>
    <property type="evidence" value="ECO:0007669"/>
    <property type="project" value="UniProtKB-KW"/>
</dbReference>
<sequence length="223" mass="25495">MLEQENDASDSDMLGISYLNALEYCPRRFYYECVLHEFIENAHTIEGTMNHARSDSGYTTMDDGVTTLRRVWIGSSRLRLSGFADVVEIEHGQFIPVEYKKGKMGIWLNDHVQLCAQALCLEEMTHLSIPVGAIFYVGSARREEVVFSEALRAHTEEVITQAFTLIEQHQMPLPLEGKRAIRSCLPQLHPKCRDCSLEPLCMPREVLFLGNRPEILSQKKLHE</sequence>
<evidence type="ECO:0000256" key="7">
    <source>
        <dbReference type="ARBA" id="ARBA00022801"/>
    </source>
</evidence>
<dbReference type="Gene3D" id="3.90.320.10">
    <property type="match status" value="1"/>
</dbReference>
<dbReference type="RefSeq" id="WP_218031056.1">
    <property type="nucleotide sequence ID" value="NZ_BIFQ01000002.1"/>
</dbReference>
<accession>A0A401ZR73</accession>
<dbReference type="Pfam" id="PF01930">
    <property type="entry name" value="Cas_Cas4"/>
    <property type="match status" value="1"/>
</dbReference>
<keyword evidence="6 13" id="KW-0479">Metal-binding</keyword>
<dbReference type="GO" id="GO:0004527">
    <property type="term" value="F:exonuclease activity"/>
    <property type="evidence" value="ECO:0007669"/>
    <property type="project" value="UniProtKB-KW"/>
</dbReference>
<evidence type="ECO:0000256" key="5">
    <source>
        <dbReference type="ARBA" id="ARBA00022722"/>
    </source>
</evidence>
<dbReference type="PANTHER" id="PTHR36531:SF6">
    <property type="entry name" value="DNA REPLICATION ATP-DEPENDENT HELICASE_NUCLEASE DNA2"/>
    <property type="match status" value="1"/>
</dbReference>
<comment type="similarity">
    <text evidence="2 13">Belongs to the CRISPR-associated exonuclease Cas4 family.</text>
</comment>
<feature type="domain" description="DUF83" evidence="14">
    <location>
        <begin position="17"/>
        <end position="202"/>
    </location>
</feature>
<evidence type="ECO:0000259" key="14">
    <source>
        <dbReference type="Pfam" id="PF01930"/>
    </source>
</evidence>
<keyword evidence="7 13" id="KW-0378">Hydrolase</keyword>
<comment type="caution">
    <text evidence="15">The sequence shown here is derived from an EMBL/GenBank/DDBJ whole genome shotgun (WGS) entry which is preliminary data.</text>
</comment>
<keyword evidence="16" id="KW-1185">Reference proteome</keyword>
<name>A0A401ZR73_9CHLR</name>
<evidence type="ECO:0000256" key="6">
    <source>
        <dbReference type="ARBA" id="ARBA00022723"/>
    </source>
</evidence>
<dbReference type="PANTHER" id="PTHR36531">
    <property type="entry name" value="CRISPR-ASSOCIATED EXONUCLEASE CAS4"/>
    <property type="match status" value="1"/>
</dbReference>
<keyword evidence="11 13" id="KW-0051">Antiviral defense</keyword>
<evidence type="ECO:0000256" key="10">
    <source>
        <dbReference type="ARBA" id="ARBA00023014"/>
    </source>
</evidence>
<dbReference type="InterPro" id="IPR051827">
    <property type="entry name" value="Cas4_exonuclease"/>
</dbReference>
<keyword evidence="9 13" id="KW-0408">Iron</keyword>
<dbReference type="InterPro" id="IPR011604">
    <property type="entry name" value="PDDEXK-like_dom_sf"/>
</dbReference>
<comment type="cofactor">
    <cofactor evidence="13">
        <name>Mg(2+)</name>
        <dbReference type="ChEBI" id="CHEBI:18420"/>
    </cofactor>
    <cofactor evidence="13">
        <name>Mn(2+)</name>
        <dbReference type="ChEBI" id="CHEBI:29035"/>
    </cofactor>
    <text evidence="13">Mg(2+) or Mn(2+) required for ssDNA cleavage activity.</text>
</comment>
<dbReference type="GO" id="GO:0051607">
    <property type="term" value="P:defense response to virus"/>
    <property type="evidence" value="ECO:0007669"/>
    <property type="project" value="UniProtKB-KW"/>
</dbReference>
<keyword evidence="10 13" id="KW-0411">Iron-sulfur</keyword>
<keyword evidence="12 13" id="KW-0464">Manganese</keyword>
<protein>
    <recommendedName>
        <fullName evidence="4 13">CRISPR-associated exonuclease Cas4</fullName>
        <ecNumber evidence="3 13">3.1.12.1</ecNumber>
    </recommendedName>
</protein>
<reference evidence="16" key="1">
    <citation type="submission" date="2018-12" db="EMBL/GenBank/DDBJ databases">
        <title>Tengunoibacter tsumagoiensis gen. nov., sp. nov., Dictyobacter kobayashii sp. nov., D. alpinus sp. nov., and D. joshuensis sp. nov. and description of Dictyobacteraceae fam. nov. within the order Ktedonobacterales isolated from Tengu-no-mugimeshi.</title>
        <authorList>
            <person name="Wang C.M."/>
            <person name="Zheng Y."/>
            <person name="Sakai Y."/>
            <person name="Toyoda A."/>
            <person name="Minakuchi Y."/>
            <person name="Abe K."/>
            <person name="Yokota A."/>
            <person name="Yabe S."/>
        </authorList>
    </citation>
    <scope>NUCLEOTIDE SEQUENCE [LARGE SCALE GENOMIC DNA]</scope>
    <source>
        <strain evidence="16">S-27</strain>
    </source>
</reference>
<dbReference type="InterPro" id="IPR013343">
    <property type="entry name" value="CRISPR-assoc_prot_Cas4"/>
</dbReference>
<comment type="cofactor">
    <cofactor evidence="13">
        <name>iron-sulfur cluster</name>
        <dbReference type="ChEBI" id="CHEBI:30408"/>
    </cofactor>
</comment>
<evidence type="ECO:0000256" key="12">
    <source>
        <dbReference type="ARBA" id="ARBA00023211"/>
    </source>
</evidence>
<comment type="cofactor">
    <cofactor evidence="1">
        <name>[4Fe-4S] cluster</name>
        <dbReference type="ChEBI" id="CHEBI:49883"/>
    </cofactor>
</comment>
<evidence type="ECO:0000256" key="11">
    <source>
        <dbReference type="ARBA" id="ARBA00023118"/>
    </source>
</evidence>